<evidence type="ECO:0000256" key="3">
    <source>
        <dbReference type="ARBA" id="ARBA00022618"/>
    </source>
</evidence>
<keyword evidence="1 10" id="KW-0963">Cytoplasm</keyword>
<evidence type="ECO:0000259" key="13">
    <source>
        <dbReference type="Pfam" id="PF02875"/>
    </source>
</evidence>
<dbReference type="GO" id="GO:0005737">
    <property type="term" value="C:cytoplasm"/>
    <property type="evidence" value="ECO:0007669"/>
    <property type="project" value="UniProtKB-SubCell"/>
</dbReference>
<keyword evidence="8 10" id="KW-0131">Cell cycle</keyword>
<comment type="function">
    <text evidence="10 11">Involved in cell wall formation. Catalyzes the final step in the synthesis of UDP-N-acetylmuramoyl-pentapeptide, the precursor of murein.</text>
</comment>
<keyword evidence="9 10" id="KW-0961">Cell wall biogenesis/degradation</keyword>
<dbReference type="InterPro" id="IPR013221">
    <property type="entry name" value="Mur_ligase_cen"/>
</dbReference>
<dbReference type="EC" id="6.3.2.10" evidence="10 11"/>
<dbReference type="KEGG" id="dbr:Deba_2789"/>
<keyword evidence="16" id="KW-1185">Reference proteome</keyword>
<dbReference type="GO" id="GO:0051301">
    <property type="term" value="P:cell division"/>
    <property type="evidence" value="ECO:0007669"/>
    <property type="project" value="UniProtKB-KW"/>
</dbReference>
<dbReference type="HAMAP" id="MF_02019">
    <property type="entry name" value="MurF"/>
    <property type="match status" value="1"/>
</dbReference>
<evidence type="ECO:0000256" key="11">
    <source>
        <dbReference type="RuleBase" id="RU004136"/>
    </source>
</evidence>
<evidence type="ECO:0000313" key="15">
    <source>
        <dbReference type="EMBL" id="ADK86143.1"/>
    </source>
</evidence>
<dbReference type="GO" id="GO:0005524">
    <property type="term" value="F:ATP binding"/>
    <property type="evidence" value="ECO:0007669"/>
    <property type="project" value="UniProtKB-UniRule"/>
</dbReference>
<evidence type="ECO:0000256" key="1">
    <source>
        <dbReference type="ARBA" id="ARBA00022490"/>
    </source>
</evidence>
<evidence type="ECO:0000256" key="6">
    <source>
        <dbReference type="ARBA" id="ARBA00022960"/>
    </source>
</evidence>
<dbReference type="Proteomes" id="UP000009047">
    <property type="component" value="Chromosome"/>
</dbReference>
<keyword evidence="4 10" id="KW-0547">Nucleotide-binding</keyword>
<feature type="domain" description="Mur ligase C-terminal" evidence="13">
    <location>
        <begin position="319"/>
        <end position="447"/>
    </location>
</feature>
<reference evidence="15 16" key="1">
    <citation type="journal article" date="2010" name="Stand. Genomic Sci.">
        <title>Complete genome sequence of Desulfarculus baarsii type strain (2st14).</title>
        <authorList>
            <person name="Sun H."/>
            <person name="Spring S."/>
            <person name="Lapidus A."/>
            <person name="Davenport K."/>
            <person name="Del Rio T.G."/>
            <person name="Tice H."/>
            <person name="Nolan M."/>
            <person name="Copeland A."/>
            <person name="Cheng J.F."/>
            <person name="Lucas S."/>
            <person name="Tapia R."/>
            <person name="Goodwin L."/>
            <person name="Pitluck S."/>
            <person name="Ivanova N."/>
            <person name="Pagani I."/>
            <person name="Mavromatis K."/>
            <person name="Ovchinnikova G."/>
            <person name="Pati A."/>
            <person name="Chen A."/>
            <person name="Palaniappan K."/>
            <person name="Hauser L."/>
            <person name="Chang Y.J."/>
            <person name="Jeffries C.D."/>
            <person name="Detter J.C."/>
            <person name="Han C."/>
            <person name="Rohde M."/>
            <person name="Brambilla E."/>
            <person name="Goker M."/>
            <person name="Woyke T."/>
            <person name="Bristow J."/>
            <person name="Eisen J.A."/>
            <person name="Markowitz V."/>
            <person name="Hugenholtz P."/>
            <person name="Kyrpides N.C."/>
            <person name="Klenk H.P."/>
            <person name="Land M."/>
        </authorList>
    </citation>
    <scope>NUCLEOTIDE SEQUENCE [LARGE SCALE GENOMIC DNA]</scope>
    <source>
        <strain evidence="16">ATCC 33931 / DSM 2075 / LMG 7858 / VKM B-1802 / 2st14</strain>
    </source>
</reference>
<dbReference type="OrthoDB" id="9801978at2"/>
<keyword evidence="7 10" id="KW-0573">Peptidoglycan synthesis</keyword>
<dbReference type="RefSeq" id="WP_013259582.1">
    <property type="nucleotide sequence ID" value="NC_014365.1"/>
</dbReference>
<evidence type="ECO:0000256" key="4">
    <source>
        <dbReference type="ARBA" id="ARBA00022741"/>
    </source>
</evidence>
<feature type="binding site" evidence="10">
    <location>
        <begin position="112"/>
        <end position="118"/>
    </location>
    <ligand>
        <name>ATP</name>
        <dbReference type="ChEBI" id="CHEBI:30616"/>
    </ligand>
</feature>
<evidence type="ECO:0000256" key="10">
    <source>
        <dbReference type="HAMAP-Rule" id="MF_02019"/>
    </source>
</evidence>
<dbReference type="GO" id="GO:0008360">
    <property type="term" value="P:regulation of cell shape"/>
    <property type="evidence" value="ECO:0007669"/>
    <property type="project" value="UniProtKB-KW"/>
</dbReference>
<dbReference type="InterPro" id="IPR036615">
    <property type="entry name" value="Mur_ligase_C_dom_sf"/>
</dbReference>
<dbReference type="NCBIfam" id="TIGR01143">
    <property type="entry name" value="murF"/>
    <property type="match status" value="1"/>
</dbReference>
<evidence type="ECO:0000256" key="9">
    <source>
        <dbReference type="ARBA" id="ARBA00023316"/>
    </source>
</evidence>
<dbReference type="InterPro" id="IPR035911">
    <property type="entry name" value="MurE/MurF_N"/>
</dbReference>
<dbReference type="Pfam" id="PF01225">
    <property type="entry name" value="Mur_ligase"/>
    <property type="match status" value="1"/>
</dbReference>
<evidence type="ECO:0000256" key="5">
    <source>
        <dbReference type="ARBA" id="ARBA00022840"/>
    </source>
</evidence>
<dbReference type="InterPro" id="IPR004101">
    <property type="entry name" value="Mur_ligase_C"/>
</dbReference>
<keyword evidence="3 10" id="KW-0132">Cell division</keyword>
<dbReference type="PANTHER" id="PTHR43024:SF1">
    <property type="entry name" value="UDP-N-ACETYLMURAMOYL-TRIPEPTIDE--D-ALANYL-D-ALANINE LIGASE"/>
    <property type="match status" value="1"/>
</dbReference>
<feature type="domain" description="Mur ligase central" evidence="14">
    <location>
        <begin position="110"/>
        <end position="296"/>
    </location>
</feature>
<keyword evidence="2 10" id="KW-0436">Ligase</keyword>
<dbReference type="SUPFAM" id="SSF63418">
    <property type="entry name" value="MurE/MurF N-terminal domain"/>
    <property type="match status" value="1"/>
</dbReference>
<dbReference type="UniPathway" id="UPA00219"/>
<evidence type="ECO:0000313" key="16">
    <source>
        <dbReference type="Proteomes" id="UP000009047"/>
    </source>
</evidence>
<dbReference type="GO" id="GO:0009252">
    <property type="term" value="P:peptidoglycan biosynthetic process"/>
    <property type="evidence" value="ECO:0007669"/>
    <property type="project" value="UniProtKB-UniRule"/>
</dbReference>
<dbReference type="STRING" id="644282.Deba_2789"/>
<dbReference type="SUPFAM" id="SSF53244">
    <property type="entry name" value="MurD-like peptide ligases, peptide-binding domain"/>
    <property type="match status" value="1"/>
</dbReference>
<dbReference type="InterPro" id="IPR000713">
    <property type="entry name" value="Mur_ligase_N"/>
</dbReference>
<dbReference type="Pfam" id="PF08245">
    <property type="entry name" value="Mur_ligase_M"/>
    <property type="match status" value="1"/>
</dbReference>
<dbReference type="SUPFAM" id="SSF53623">
    <property type="entry name" value="MurD-like peptide ligases, catalytic domain"/>
    <property type="match status" value="1"/>
</dbReference>
<dbReference type="Pfam" id="PF02875">
    <property type="entry name" value="Mur_ligase_C"/>
    <property type="match status" value="1"/>
</dbReference>
<comment type="catalytic activity">
    <reaction evidence="10 11">
        <text>D-alanyl-D-alanine + UDP-N-acetyl-alpha-D-muramoyl-L-alanyl-gamma-D-glutamyl-meso-2,6-diaminopimelate + ATP = UDP-N-acetyl-alpha-D-muramoyl-L-alanyl-gamma-D-glutamyl-meso-2,6-diaminopimeloyl-D-alanyl-D-alanine + ADP + phosphate + H(+)</text>
        <dbReference type="Rhea" id="RHEA:28374"/>
        <dbReference type="ChEBI" id="CHEBI:15378"/>
        <dbReference type="ChEBI" id="CHEBI:30616"/>
        <dbReference type="ChEBI" id="CHEBI:43474"/>
        <dbReference type="ChEBI" id="CHEBI:57822"/>
        <dbReference type="ChEBI" id="CHEBI:61386"/>
        <dbReference type="ChEBI" id="CHEBI:83905"/>
        <dbReference type="ChEBI" id="CHEBI:456216"/>
        <dbReference type="EC" id="6.3.2.10"/>
    </reaction>
</comment>
<dbReference type="EMBL" id="CP002085">
    <property type="protein sequence ID" value="ADK86143.1"/>
    <property type="molecule type" value="Genomic_DNA"/>
</dbReference>
<dbReference type="GO" id="GO:0047480">
    <property type="term" value="F:UDP-N-acetylmuramoyl-tripeptide-D-alanyl-D-alanine ligase activity"/>
    <property type="evidence" value="ECO:0007669"/>
    <property type="project" value="UniProtKB-UniRule"/>
</dbReference>
<feature type="domain" description="Mur ligase N-terminal catalytic" evidence="12">
    <location>
        <begin position="28"/>
        <end position="99"/>
    </location>
</feature>
<dbReference type="InterPro" id="IPR005863">
    <property type="entry name" value="UDP-N-AcMur_synth"/>
</dbReference>
<comment type="pathway">
    <text evidence="10 11">Cell wall biogenesis; peptidoglycan biosynthesis.</text>
</comment>
<organism evidence="15 16">
    <name type="scientific">Desulfarculus baarsii (strain ATCC 33931 / DSM 2075 / LMG 7858 / VKM B-1802 / 2st14)</name>
    <dbReference type="NCBI Taxonomy" id="644282"/>
    <lineage>
        <taxon>Bacteria</taxon>
        <taxon>Pseudomonadati</taxon>
        <taxon>Thermodesulfobacteriota</taxon>
        <taxon>Desulfarculia</taxon>
        <taxon>Desulfarculales</taxon>
        <taxon>Desulfarculaceae</taxon>
        <taxon>Desulfarculus</taxon>
    </lineage>
</organism>
<keyword evidence="6 10" id="KW-0133">Cell shape</keyword>
<dbReference type="Gene3D" id="3.40.1390.10">
    <property type="entry name" value="MurE/MurF, N-terminal domain"/>
    <property type="match status" value="1"/>
</dbReference>
<protein>
    <recommendedName>
        <fullName evidence="10 11">UDP-N-acetylmuramoyl-tripeptide--D-alanyl-D-alanine ligase</fullName>
        <ecNumber evidence="10 11">6.3.2.10</ecNumber>
    </recommendedName>
    <alternativeName>
        <fullName evidence="10">D-alanyl-D-alanine-adding enzyme</fullName>
    </alternativeName>
</protein>
<dbReference type="GO" id="GO:0071555">
    <property type="term" value="P:cell wall organization"/>
    <property type="evidence" value="ECO:0007669"/>
    <property type="project" value="UniProtKB-KW"/>
</dbReference>
<evidence type="ECO:0000256" key="7">
    <source>
        <dbReference type="ARBA" id="ARBA00022984"/>
    </source>
</evidence>
<dbReference type="HOGENOM" id="CLU_031507_4_0_7"/>
<dbReference type="Gene3D" id="3.40.1190.10">
    <property type="entry name" value="Mur-like, catalytic domain"/>
    <property type="match status" value="1"/>
</dbReference>
<accession>E1QMA0</accession>
<dbReference type="AlphaFoldDB" id="E1QMA0"/>
<dbReference type="GO" id="GO:0008766">
    <property type="term" value="F:UDP-N-acetylmuramoylalanyl-D-glutamyl-2,6-diaminopimelate-D-alanyl-D-alanine ligase activity"/>
    <property type="evidence" value="ECO:0007669"/>
    <property type="project" value="RHEA"/>
</dbReference>
<dbReference type="Gene3D" id="3.90.190.20">
    <property type="entry name" value="Mur ligase, C-terminal domain"/>
    <property type="match status" value="1"/>
</dbReference>
<dbReference type="eggNOG" id="COG0770">
    <property type="taxonomic scope" value="Bacteria"/>
</dbReference>
<keyword evidence="5 10" id="KW-0067">ATP-binding</keyword>
<evidence type="ECO:0000256" key="2">
    <source>
        <dbReference type="ARBA" id="ARBA00022598"/>
    </source>
</evidence>
<comment type="similarity">
    <text evidence="10">Belongs to the MurCDEF family. MurF subfamily.</text>
</comment>
<dbReference type="PANTHER" id="PTHR43024">
    <property type="entry name" value="UDP-N-ACETYLMURAMOYL-TRIPEPTIDE--D-ALANYL-D-ALANINE LIGASE"/>
    <property type="match status" value="1"/>
</dbReference>
<proteinExistence type="inferred from homology"/>
<sequence>MPALDAQFVIAATGAELTGQAPAQAMAGVCTDSRTIAPGQLFVALKGENFDGHDFVEKALQAGAAAALVERGFNPTAAGQCLLRVDDTTKALGRLAAAWRAALPARIVAVTGSNGKTSTKEMIAQVLGQRFEVHKTKGNLNNHIGLPLTLLALRPEHQVCVAEMGMNAPGEIAYLAAIARPDVAVITNVGPAHLGPLGSIEAVAAAKAELFQALGPEAVAAVNLDDPLLAPWADKLPCRVITFGLDPKAQARARDVSAFGSRQAFTMEIGDQPAERVRLAAPGLHNVRNALAAAAVGAGLGLEAWQIKDGVEAFTPTKGRLENVFTKGGPLLIDDTYNANPASVAAGLQSLAALSKWGKGHGLIMGDMGELGPEAPRLHRQVGRQAVEFGCKFVLAVGQMADEVVAGAREAGLAAPKALAFAEVDQLIDASPRVIGEGWTVLVKGSRAARMERVIQRLQEVDWENA</sequence>
<gene>
    <name evidence="10" type="primary">murF</name>
    <name evidence="15" type="ordered locus">Deba_2789</name>
</gene>
<evidence type="ECO:0000259" key="14">
    <source>
        <dbReference type="Pfam" id="PF08245"/>
    </source>
</evidence>
<comment type="subcellular location">
    <subcellularLocation>
        <location evidence="10 11">Cytoplasm</location>
    </subcellularLocation>
</comment>
<name>E1QMA0_DESB2</name>
<evidence type="ECO:0000256" key="8">
    <source>
        <dbReference type="ARBA" id="ARBA00023306"/>
    </source>
</evidence>
<dbReference type="InterPro" id="IPR051046">
    <property type="entry name" value="MurCDEF_CellWall_CoF430Synth"/>
</dbReference>
<dbReference type="InterPro" id="IPR036565">
    <property type="entry name" value="Mur-like_cat_sf"/>
</dbReference>
<evidence type="ECO:0000259" key="12">
    <source>
        <dbReference type="Pfam" id="PF01225"/>
    </source>
</evidence>